<dbReference type="EMBL" id="KZ857383">
    <property type="protein sequence ID" value="RDX54926.1"/>
    <property type="molecule type" value="Genomic_DNA"/>
</dbReference>
<name>A0A371DQV4_9APHY</name>
<evidence type="ECO:0000313" key="2">
    <source>
        <dbReference type="Proteomes" id="UP000256964"/>
    </source>
</evidence>
<protein>
    <submittedName>
        <fullName evidence="1">Uncharacterized protein</fullName>
    </submittedName>
</protein>
<sequence>MRALGDGRACVGTGLSQPFVYYWQISAIAAGTCLIDGHGRARRSGFSPSLNFRYIRLTVTITITIRIVFDIRITPLPTTHVLTLHSTLNTERVTRKGRVIPRSCTCTRLHIPTTNHHGYRTRNAIAYIYIIVSSFLQLQACTSSLGIPCPGCLF</sequence>
<organism evidence="1 2">
    <name type="scientific">Lentinus brumalis</name>
    <dbReference type="NCBI Taxonomy" id="2498619"/>
    <lineage>
        <taxon>Eukaryota</taxon>
        <taxon>Fungi</taxon>
        <taxon>Dikarya</taxon>
        <taxon>Basidiomycota</taxon>
        <taxon>Agaricomycotina</taxon>
        <taxon>Agaricomycetes</taxon>
        <taxon>Polyporales</taxon>
        <taxon>Polyporaceae</taxon>
        <taxon>Lentinus</taxon>
    </lineage>
</organism>
<keyword evidence="2" id="KW-1185">Reference proteome</keyword>
<dbReference type="AlphaFoldDB" id="A0A371DQV4"/>
<evidence type="ECO:0000313" key="1">
    <source>
        <dbReference type="EMBL" id="RDX54926.1"/>
    </source>
</evidence>
<reference evidence="1 2" key="1">
    <citation type="journal article" date="2018" name="Biotechnol. Biofuels">
        <title>Integrative visual omics of the white-rot fungus Polyporus brumalis exposes the biotechnological potential of its oxidative enzymes for delignifying raw plant biomass.</title>
        <authorList>
            <person name="Miyauchi S."/>
            <person name="Rancon A."/>
            <person name="Drula E."/>
            <person name="Hage H."/>
            <person name="Chaduli D."/>
            <person name="Favel A."/>
            <person name="Grisel S."/>
            <person name="Henrissat B."/>
            <person name="Herpoel-Gimbert I."/>
            <person name="Ruiz-Duenas F.J."/>
            <person name="Chevret D."/>
            <person name="Hainaut M."/>
            <person name="Lin J."/>
            <person name="Wang M."/>
            <person name="Pangilinan J."/>
            <person name="Lipzen A."/>
            <person name="Lesage-Meessen L."/>
            <person name="Navarro D."/>
            <person name="Riley R."/>
            <person name="Grigoriev I.V."/>
            <person name="Zhou S."/>
            <person name="Raouche S."/>
            <person name="Rosso M.N."/>
        </authorList>
    </citation>
    <scope>NUCLEOTIDE SEQUENCE [LARGE SCALE GENOMIC DNA]</scope>
    <source>
        <strain evidence="1 2">BRFM 1820</strain>
    </source>
</reference>
<gene>
    <name evidence="1" type="ORF">OH76DRAFT_849678</name>
</gene>
<dbReference type="Proteomes" id="UP000256964">
    <property type="component" value="Unassembled WGS sequence"/>
</dbReference>
<proteinExistence type="predicted"/>
<accession>A0A371DQV4</accession>